<proteinExistence type="predicted"/>
<dbReference type="Gene3D" id="2.130.10.10">
    <property type="entry name" value="YVTN repeat-like/Quinoprotein amine dehydrogenase"/>
    <property type="match status" value="2"/>
</dbReference>
<dbReference type="EMBL" id="JAAIJQ010000009">
    <property type="protein sequence ID" value="NEV61162.1"/>
    <property type="molecule type" value="Genomic_DNA"/>
</dbReference>
<dbReference type="InterPro" id="IPR011110">
    <property type="entry name" value="Reg_prop"/>
</dbReference>
<dbReference type="AlphaFoldDB" id="A0A6M0JUF8"/>
<name>A0A6M0JUF8_9GAMM</name>
<dbReference type="InterPro" id="IPR015943">
    <property type="entry name" value="WD40/YVTN_repeat-like_dom_sf"/>
</dbReference>
<gene>
    <name evidence="1" type="ORF">G3446_04475</name>
</gene>
<dbReference type="SUPFAM" id="SSF63829">
    <property type="entry name" value="Calcium-dependent phosphotriesterase"/>
    <property type="match status" value="1"/>
</dbReference>
<accession>A0A6M0JUF8</accession>
<evidence type="ECO:0000313" key="2">
    <source>
        <dbReference type="Proteomes" id="UP000483379"/>
    </source>
</evidence>
<protein>
    <recommendedName>
        <fullName evidence="3">Transcriptional regulator</fullName>
    </recommendedName>
</protein>
<dbReference type="RefSeq" id="WP_164451210.1">
    <property type="nucleotide sequence ID" value="NZ_JAAIJQ010000009.1"/>
</dbReference>
<keyword evidence="2" id="KW-1185">Reference proteome</keyword>
<organism evidence="1 2">
    <name type="scientific">Thiorhodococcus minor</name>
    <dbReference type="NCBI Taxonomy" id="57489"/>
    <lineage>
        <taxon>Bacteria</taxon>
        <taxon>Pseudomonadati</taxon>
        <taxon>Pseudomonadota</taxon>
        <taxon>Gammaproteobacteria</taxon>
        <taxon>Chromatiales</taxon>
        <taxon>Chromatiaceae</taxon>
        <taxon>Thiorhodococcus</taxon>
    </lineage>
</organism>
<dbReference type="Pfam" id="PF07494">
    <property type="entry name" value="Reg_prop"/>
    <property type="match status" value="1"/>
</dbReference>
<reference evidence="1 2" key="1">
    <citation type="submission" date="2020-02" db="EMBL/GenBank/DDBJ databases">
        <title>Genome sequences of Thiorhodococcus mannitoliphagus and Thiorhodococcus minor, purple sulfur photosynthetic bacteria in the gammaproteobacterial family, Chromatiaceae.</title>
        <authorList>
            <person name="Aviles F.A."/>
            <person name="Meyer T.E."/>
            <person name="Kyndt J.A."/>
        </authorList>
    </citation>
    <scope>NUCLEOTIDE SEQUENCE [LARGE SCALE GENOMIC DNA]</scope>
    <source>
        <strain evidence="1 2">DSM 11518</strain>
    </source>
</reference>
<evidence type="ECO:0000313" key="1">
    <source>
        <dbReference type="EMBL" id="NEV61162.1"/>
    </source>
</evidence>
<sequence>MSGKLERRFAAVGSISAAIAVLSLFLLLSLSSETRPPALPQGWTLHAADLQVQDILFDGDITMVAAIQGLVALSPDGNEQHRFMGERRIDPFLRAIVKDPMGHTWVARESGVSRLTKDSETALPRADGKAPGAMRALALDRNGRLWAGGDAGLFRVDADALIPVPLPRPDTLVTALLFDLEGGLWIGTAQQGVLRLKDGHFRSWSVADGLQHPQVTCFFLERDGSVWSGQGFYNKGGAVRFVRDAARWRIGDSLPLEQLAGPKVRSLYRGRKGRLWVGHEYDGLTLRDQGRTVRTLTVDDGLPDAEVTVIEEDRAGNLWLGTLRGALRLTPGAVERLLGQHSGERHGT</sequence>
<comment type="caution">
    <text evidence="1">The sequence shown here is derived from an EMBL/GenBank/DDBJ whole genome shotgun (WGS) entry which is preliminary data.</text>
</comment>
<dbReference type="Proteomes" id="UP000483379">
    <property type="component" value="Unassembled WGS sequence"/>
</dbReference>
<evidence type="ECO:0008006" key="3">
    <source>
        <dbReference type="Google" id="ProtNLM"/>
    </source>
</evidence>